<feature type="non-terminal residue" evidence="1">
    <location>
        <position position="1"/>
    </location>
</feature>
<dbReference type="KEGG" id="loa:LOAG_15293"/>
<dbReference type="InParanoid" id="A0A1S0TGI4"/>
<accession>A0A1S0TGI4</accession>
<dbReference type="GeneID" id="9952782"/>
<organism evidence="1">
    <name type="scientific">Loa loa</name>
    <name type="common">Eye worm</name>
    <name type="synonym">Filaria loa</name>
    <dbReference type="NCBI Taxonomy" id="7209"/>
    <lineage>
        <taxon>Eukaryota</taxon>
        <taxon>Metazoa</taxon>
        <taxon>Ecdysozoa</taxon>
        <taxon>Nematoda</taxon>
        <taxon>Chromadorea</taxon>
        <taxon>Rhabditida</taxon>
        <taxon>Spirurina</taxon>
        <taxon>Spiruromorpha</taxon>
        <taxon>Filarioidea</taxon>
        <taxon>Onchocercidae</taxon>
        <taxon>Loa</taxon>
    </lineage>
</organism>
<dbReference type="EMBL" id="JH713819">
    <property type="protein sequence ID" value="EFO13237.1"/>
    <property type="molecule type" value="Genomic_DNA"/>
</dbReference>
<dbReference type="CTD" id="9952782"/>
<protein>
    <submittedName>
        <fullName evidence="1">Uncharacterized protein</fullName>
    </submittedName>
</protein>
<dbReference type="RefSeq" id="XP_003150832.1">
    <property type="nucleotide sequence ID" value="XM_003150784.1"/>
</dbReference>
<evidence type="ECO:0000313" key="1">
    <source>
        <dbReference type="EMBL" id="EFO13237.1"/>
    </source>
</evidence>
<feature type="non-terminal residue" evidence="1">
    <location>
        <position position="56"/>
    </location>
</feature>
<gene>
    <name evidence="1" type="ORF">LOAG_15293</name>
</gene>
<sequence length="56" mass="6956">RNGKKITWLNHHPKHHSLHLYNKKNRLPFMNMIRKKSVVEQVTNQLRLHYMNRKLK</sequence>
<proteinExistence type="predicted"/>
<reference evidence="1" key="1">
    <citation type="submission" date="2012-04" db="EMBL/GenBank/DDBJ databases">
        <title>The Genome Sequence of Loa loa.</title>
        <authorList>
            <consortium name="The Broad Institute Genome Sequencing Platform"/>
            <consortium name="Broad Institute Genome Sequencing Center for Infectious Disease"/>
            <person name="Nutman T.B."/>
            <person name="Fink D.L."/>
            <person name="Russ C."/>
            <person name="Young S."/>
            <person name="Zeng Q."/>
            <person name="Gargeya S."/>
            <person name="Alvarado L."/>
            <person name="Berlin A."/>
            <person name="Chapman S.B."/>
            <person name="Chen Z."/>
            <person name="Freedman E."/>
            <person name="Gellesch M."/>
            <person name="Goldberg J."/>
            <person name="Griggs A."/>
            <person name="Gujja S."/>
            <person name="Heilman E.R."/>
            <person name="Heiman D."/>
            <person name="Howarth C."/>
            <person name="Mehta T."/>
            <person name="Neiman D."/>
            <person name="Pearson M."/>
            <person name="Roberts A."/>
            <person name="Saif S."/>
            <person name="Shea T."/>
            <person name="Shenoy N."/>
            <person name="Sisk P."/>
            <person name="Stolte C."/>
            <person name="Sykes S."/>
            <person name="White J."/>
            <person name="Yandava C."/>
            <person name="Haas B."/>
            <person name="Henn M.R."/>
            <person name="Nusbaum C."/>
            <person name="Birren B."/>
        </authorList>
    </citation>
    <scope>NUCLEOTIDE SEQUENCE [LARGE SCALE GENOMIC DNA]</scope>
</reference>
<dbReference type="AlphaFoldDB" id="A0A1S0TGI4"/>
<name>A0A1S0TGI4_LOALO</name>